<dbReference type="GeneID" id="93520293"/>
<evidence type="ECO:0000256" key="1">
    <source>
        <dbReference type="ARBA" id="ARBA00010574"/>
    </source>
</evidence>
<dbReference type="FunFam" id="3.30.460.10:FF:000004">
    <property type="entry name" value="Ribosomal silencing factor RsfS"/>
    <property type="match status" value="1"/>
</dbReference>
<comment type="caution">
    <text evidence="6">The sequence shown here is derived from an EMBL/GenBank/DDBJ whole genome shotgun (WGS) entry which is preliminary data.</text>
</comment>
<accession>A0AA87CPV5</accession>
<evidence type="ECO:0000256" key="2">
    <source>
        <dbReference type="ARBA" id="ARBA00022490"/>
    </source>
</evidence>
<dbReference type="InterPro" id="IPR004394">
    <property type="entry name" value="Iojap/RsfS/C7orf30"/>
</dbReference>
<keyword evidence="2 5" id="KW-0963">Cytoplasm</keyword>
<keyword evidence="3 5" id="KW-0678">Repressor</keyword>
<keyword evidence="4 5" id="KW-0810">Translation regulation</keyword>
<proteinExistence type="inferred from homology"/>
<dbReference type="GO" id="GO:0042256">
    <property type="term" value="P:cytosolic ribosome assembly"/>
    <property type="evidence" value="ECO:0007669"/>
    <property type="project" value="UniProtKB-UniRule"/>
</dbReference>
<dbReference type="GO" id="GO:0017148">
    <property type="term" value="P:negative regulation of translation"/>
    <property type="evidence" value="ECO:0007669"/>
    <property type="project" value="UniProtKB-UniRule"/>
</dbReference>
<comment type="similarity">
    <text evidence="1 5">Belongs to the Iojap/RsfS family.</text>
</comment>
<reference evidence="7" key="1">
    <citation type="submission" date="2008-04" db="EMBL/GenBank/DDBJ databases">
        <title>Draft genome sequence of Providencia stuartii (ATCC 25827).</title>
        <authorList>
            <person name="Sudarsanam P."/>
            <person name="Ley R."/>
            <person name="Guruge J."/>
            <person name="Turnbaugh P.J."/>
            <person name="Mahowald M."/>
            <person name="Liep D."/>
            <person name="Gordon J."/>
        </authorList>
    </citation>
    <scope>NUCLEOTIDE SEQUENCE [LARGE SCALE GENOMIC DNA]</scope>
    <source>
        <strain evidence="7">ATCC 25827</strain>
    </source>
</reference>
<reference evidence="7" key="2">
    <citation type="submission" date="2008-04" db="EMBL/GenBank/DDBJ databases">
        <title>Draft genome sequence of Providencia stuartii(ATCC 25827).</title>
        <authorList>
            <person name="Sudarsanam P."/>
            <person name="Ley R."/>
            <person name="Guruge J."/>
            <person name="Turnbaugh P.J."/>
            <person name="Mahowald M."/>
            <person name="Liep D."/>
            <person name="Gordon J."/>
        </authorList>
    </citation>
    <scope>NUCLEOTIDE SEQUENCE [LARGE SCALE GENOMIC DNA]</scope>
    <source>
        <strain evidence="7">ATCC 25827</strain>
    </source>
</reference>
<dbReference type="RefSeq" id="WP_004917626.1">
    <property type="nucleotide sequence ID" value="NZ_DS607663.1"/>
</dbReference>
<dbReference type="EMBL" id="ABJD02000101">
    <property type="protein sequence ID" value="EDU58307.1"/>
    <property type="molecule type" value="Genomic_DNA"/>
</dbReference>
<evidence type="ECO:0000256" key="5">
    <source>
        <dbReference type="HAMAP-Rule" id="MF_01477"/>
    </source>
</evidence>
<organism evidence="6 7">
    <name type="scientific">Providencia stuartii ATCC 25827</name>
    <dbReference type="NCBI Taxonomy" id="471874"/>
    <lineage>
        <taxon>Bacteria</taxon>
        <taxon>Pseudomonadati</taxon>
        <taxon>Pseudomonadota</taxon>
        <taxon>Gammaproteobacteria</taxon>
        <taxon>Enterobacterales</taxon>
        <taxon>Morganellaceae</taxon>
        <taxon>Providencia</taxon>
    </lineage>
</organism>
<comment type="subunit">
    <text evidence="5">Interacts with ribosomal protein uL14 (rplN).</text>
</comment>
<dbReference type="SUPFAM" id="SSF81301">
    <property type="entry name" value="Nucleotidyltransferase"/>
    <property type="match status" value="1"/>
</dbReference>
<evidence type="ECO:0000313" key="7">
    <source>
        <dbReference type="Proteomes" id="UP000004506"/>
    </source>
</evidence>
<evidence type="ECO:0000313" key="6">
    <source>
        <dbReference type="EMBL" id="EDU58307.1"/>
    </source>
</evidence>
<dbReference type="PANTHER" id="PTHR21043:SF0">
    <property type="entry name" value="MITOCHONDRIAL ASSEMBLY OF RIBOSOMAL LARGE SUBUNIT PROTEIN 1"/>
    <property type="match status" value="1"/>
</dbReference>
<dbReference type="PANTHER" id="PTHR21043">
    <property type="entry name" value="IOJAP SUPERFAMILY ORTHOLOG"/>
    <property type="match status" value="1"/>
</dbReference>
<dbReference type="GO" id="GO:0043023">
    <property type="term" value="F:ribosomal large subunit binding"/>
    <property type="evidence" value="ECO:0007669"/>
    <property type="project" value="TreeGrafter"/>
</dbReference>
<dbReference type="GO" id="GO:0005737">
    <property type="term" value="C:cytoplasm"/>
    <property type="evidence" value="ECO:0007669"/>
    <property type="project" value="UniProtKB-SubCell"/>
</dbReference>
<name>A0AA87CPV5_PROST</name>
<dbReference type="InterPro" id="IPR043519">
    <property type="entry name" value="NT_sf"/>
</dbReference>
<protein>
    <recommendedName>
        <fullName evidence="5">Ribosomal silencing factor RsfS</fullName>
    </recommendedName>
</protein>
<dbReference type="Pfam" id="PF02410">
    <property type="entry name" value="RsfS"/>
    <property type="match status" value="1"/>
</dbReference>
<evidence type="ECO:0000256" key="4">
    <source>
        <dbReference type="ARBA" id="ARBA00022845"/>
    </source>
</evidence>
<reference evidence="6 7" key="3">
    <citation type="submission" date="2008-05" db="EMBL/GenBank/DDBJ databases">
        <authorList>
            <person name="Fulton L."/>
            <person name="Clifton S."/>
            <person name="Fulton B."/>
            <person name="Xu J."/>
            <person name="Minx P."/>
            <person name="Pepin K.H."/>
            <person name="Johnson M."/>
            <person name="Thiruvilangam P."/>
            <person name="Bhonagiri V."/>
            <person name="Nash W.E."/>
            <person name="Mardis E.R."/>
            <person name="Wilson R.K."/>
        </authorList>
    </citation>
    <scope>NUCLEOTIDE SEQUENCE [LARGE SCALE GENOMIC DNA]</scope>
    <source>
        <strain evidence="6 7">ATCC 25827</strain>
    </source>
</reference>
<dbReference type="Proteomes" id="UP000004506">
    <property type="component" value="Unassembled WGS sequence"/>
</dbReference>
<dbReference type="GO" id="GO:0090071">
    <property type="term" value="P:negative regulation of ribosome biogenesis"/>
    <property type="evidence" value="ECO:0007669"/>
    <property type="project" value="UniProtKB-UniRule"/>
</dbReference>
<evidence type="ECO:0000256" key="3">
    <source>
        <dbReference type="ARBA" id="ARBA00022491"/>
    </source>
</evidence>
<comment type="function">
    <text evidence="5">Functions as a ribosomal silencing factor. Interacts with ribosomal protein uL14 (rplN), blocking formation of intersubunit bridge B8. Prevents association of the 30S and 50S ribosomal subunits and the formation of functional ribosomes, thus repressing translation.</text>
</comment>
<dbReference type="NCBIfam" id="TIGR00090">
    <property type="entry name" value="rsfS_iojap_ybeB"/>
    <property type="match status" value="1"/>
</dbReference>
<gene>
    <name evidence="5" type="primary">rsfS</name>
    <name evidence="6" type="ORF">PROSTU_01473</name>
</gene>
<dbReference type="HAMAP" id="MF_01477">
    <property type="entry name" value="Iojap_RsfS"/>
    <property type="match status" value="1"/>
</dbReference>
<sequence>MNLLQGTELQQFIINQLDDAKAEDIISIDVHGKSSITDQMIICTGTSSRHLMSVADRLIEACRKNGLHPLGVEGQGVSDWIVVDLGEAIVHIMQDESRRMYELEKLWS</sequence>
<comment type="subcellular location">
    <subcellularLocation>
        <location evidence="5">Cytoplasm</location>
    </subcellularLocation>
</comment>
<dbReference type="AlphaFoldDB" id="A0AA87CPV5"/>
<dbReference type="Gene3D" id="3.30.460.10">
    <property type="entry name" value="Beta Polymerase, domain 2"/>
    <property type="match status" value="1"/>
</dbReference>